<evidence type="ECO:0000313" key="2">
    <source>
        <dbReference type="Proteomes" id="UP000828390"/>
    </source>
</evidence>
<protein>
    <submittedName>
        <fullName evidence="1">Uncharacterized protein</fullName>
    </submittedName>
</protein>
<name>A0A9D4R9K3_DREPO</name>
<reference evidence="1" key="2">
    <citation type="submission" date="2020-11" db="EMBL/GenBank/DDBJ databases">
        <authorList>
            <person name="McCartney M.A."/>
            <person name="Auch B."/>
            <person name="Kono T."/>
            <person name="Mallez S."/>
            <person name="Becker A."/>
            <person name="Gohl D.M."/>
            <person name="Silverstein K.A.T."/>
            <person name="Koren S."/>
            <person name="Bechman K.B."/>
            <person name="Herman A."/>
            <person name="Abrahante J.E."/>
            <person name="Garbe J."/>
        </authorList>
    </citation>
    <scope>NUCLEOTIDE SEQUENCE</scope>
    <source>
        <strain evidence="1">Duluth1</strain>
        <tissue evidence="1">Whole animal</tissue>
    </source>
</reference>
<gene>
    <name evidence="1" type="ORF">DPMN_023037</name>
</gene>
<comment type="caution">
    <text evidence="1">The sequence shown here is derived from an EMBL/GenBank/DDBJ whole genome shotgun (WGS) entry which is preliminary data.</text>
</comment>
<reference evidence="1" key="1">
    <citation type="journal article" date="2019" name="bioRxiv">
        <title>The Genome of the Zebra Mussel, Dreissena polymorpha: A Resource for Invasive Species Research.</title>
        <authorList>
            <person name="McCartney M.A."/>
            <person name="Auch B."/>
            <person name="Kono T."/>
            <person name="Mallez S."/>
            <person name="Zhang Y."/>
            <person name="Obille A."/>
            <person name="Becker A."/>
            <person name="Abrahante J.E."/>
            <person name="Garbe J."/>
            <person name="Badalamenti J.P."/>
            <person name="Herman A."/>
            <person name="Mangelson H."/>
            <person name="Liachko I."/>
            <person name="Sullivan S."/>
            <person name="Sone E.D."/>
            <person name="Koren S."/>
            <person name="Silverstein K.A.T."/>
            <person name="Beckman K.B."/>
            <person name="Gohl D.M."/>
        </authorList>
    </citation>
    <scope>NUCLEOTIDE SEQUENCE</scope>
    <source>
        <strain evidence="1">Duluth1</strain>
        <tissue evidence="1">Whole animal</tissue>
    </source>
</reference>
<evidence type="ECO:0000313" key="1">
    <source>
        <dbReference type="EMBL" id="KAH3860146.1"/>
    </source>
</evidence>
<keyword evidence="2" id="KW-1185">Reference proteome</keyword>
<proteinExistence type="predicted"/>
<accession>A0A9D4R9K3</accession>
<dbReference type="AlphaFoldDB" id="A0A9D4R9K3"/>
<dbReference type="EMBL" id="JAIWYP010000002">
    <property type="protein sequence ID" value="KAH3860146.1"/>
    <property type="molecule type" value="Genomic_DNA"/>
</dbReference>
<organism evidence="1 2">
    <name type="scientific">Dreissena polymorpha</name>
    <name type="common">Zebra mussel</name>
    <name type="synonym">Mytilus polymorpha</name>
    <dbReference type="NCBI Taxonomy" id="45954"/>
    <lineage>
        <taxon>Eukaryota</taxon>
        <taxon>Metazoa</taxon>
        <taxon>Spiralia</taxon>
        <taxon>Lophotrochozoa</taxon>
        <taxon>Mollusca</taxon>
        <taxon>Bivalvia</taxon>
        <taxon>Autobranchia</taxon>
        <taxon>Heteroconchia</taxon>
        <taxon>Euheterodonta</taxon>
        <taxon>Imparidentia</taxon>
        <taxon>Neoheterodontei</taxon>
        <taxon>Myida</taxon>
        <taxon>Dreissenoidea</taxon>
        <taxon>Dreissenidae</taxon>
        <taxon>Dreissena</taxon>
    </lineage>
</organism>
<sequence length="86" mass="10166">MTPSNEARIVILGSKFVGKTTISDWSLLKQKATELQSTESQQNVLMSLDLIVNEETRFRRSFEYIRLMRDAIVEMRTADHHRRRRK</sequence>
<dbReference type="Proteomes" id="UP000828390">
    <property type="component" value="Unassembled WGS sequence"/>
</dbReference>